<dbReference type="Gene3D" id="1.10.10.10">
    <property type="entry name" value="Winged helix-like DNA-binding domain superfamily/Winged helix DNA-binding domain"/>
    <property type="match status" value="1"/>
</dbReference>
<dbReference type="NCBIfam" id="TIGR00738">
    <property type="entry name" value="rrf2_super"/>
    <property type="match status" value="1"/>
</dbReference>
<dbReference type="EMBL" id="FOOH01000003">
    <property type="protein sequence ID" value="SFF65590.1"/>
    <property type="molecule type" value="Genomic_DNA"/>
</dbReference>
<sequence>MVISADIGLFDFSVENSIINAKKSIFKYIRSMLSKKTKYGIKALAFIAKKGDRKPVQTSEISKSENISQKFLESILLELRKSGFLGSKKGKGGGYYLIKEPEDIRMTSVIRVLEGPIAMVPCVSLNYYEKCDDCPSEEACSVHSLMIQVRDSTLKVLGDNTLADISAKK</sequence>
<evidence type="ECO:0000313" key="3">
    <source>
        <dbReference type="Proteomes" id="UP000199116"/>
    </source>
</evidence>
<dbReference type="Proteomes" id="UP000199116">
    <property type="component" value="Unassembled WGS sequence"/>
</dbReference>
<name>A0A1I2KH80_9FLAO</name>
<keyword evidence="1" id="KW-0238">DNA-binding</keyword>
<dbReference type="GO" id="GO:0003700">
    <property type="term" value="F:DNA-binding transcription factor activity"/>
    <property type="evidence" value="ECO:0007669"/>
    <property type="project" value="TreeGrafter"/>
</dbReference>
<dbReference type="PANTHER" id="PTHR33221:SF5">
    <property type="entry name" value="HTH-TYPE TRANSCRIPTIONAL REGULATOR ISCR"/>
    <property type="match status" value="1"/>
</dbReference>
<dbReference type="Pfam" id="PF02082">
    <property type="entry name" value="Rrf2"/>
    <property type="match status" value="1"/>
</dbReference>
<evidence type="ECO:0000313" key="2">
    <source>
        <dbReference type="EMBL" id="SFF65590.1"/>
    </source>
</evidence>
<dbReference type="InterPro" id="IPR036388">
    <property type="entry name" value="WH-like_DNA-bd_sf"/>
</dbReference>
<dbReference type="AlphaFoldDB" id="A0A1I2KH80"/>
<protein>
    <submittedName>
        <fullName evidence="2">Transcriptional regulator, BadM/Rrf2 family</fullName>
    </submittedName>
</protein>
<dbReference type="SUPFAM" id="SSF46785">
    <property type="entry name" value="Winged helix' DNA-binding domain"/>
    <property type="match status" value="1"/>
</dbReference>
<proteinExistence type="predicted"/>
<dbReference type="GO" id="GO:0005829">
    <property type="term" value="C:cytosol"/>
    <property type="evidence" value="ECO:0007669"/>
    <property type="project" value="TreeGrafter"/>
</dbReference>
<gene>
    <name evidence="2" type="ORF">SAMN04488033_10367</name>
</gene>
<evidence type="ECO:0000256" key="1">
    <source>
        <dbReference type="ARBA" id="ARBA00023125"/>
    </source>
</evidence>
<dbReference type="InterPro" id="IPR036390">
    <property type="entry name" value="WH_DNA-bd_sf"/>
</dbReference>
<dbReference type="InterPro" id="IPR000944">
    <property type="entry name" value="Tscrpt_reg_Rrf2"/>
</dbReference>
<keyword evidence="3" id="KW-1185">Reference proteome</keyword>
<dbReference type="PANTHER" id="PTHR33221">
    <property type="entry name" value="WINGED HELIX-TURN-HELIX TRANSCRIPTIONAL REGULATOR, RRF2 FAMILY"/>
    <property type="match status" value="1"/>
</dbReference>
<dbReference type="PROSITE" id="PS51197">
    <property type="entry name" value="HTH_RRF2_2"/>
    <property type="match status" value="1"/>
</dbReference>
<organism evidence="2 3">
    <name type="scientific">Salegentibacter agarivorans</name>
    <dbReference type="NCBI Taxonomy" id="345907"/>
    <lineage>
        <taxon>Bacteria</taxon>
        <taxon>Pseudomonadati</taxon>
        <taxon>Bacteroidota</taxon>
        <taxon>Flavobacteriia</taxon>
        <taxon>Flavobacteriales</taxon>
        <taxon>Flavobacteriaceae</taxon>
        <taxon>Salegentibacter</taxon>
    </lineage>
</organism>
<reference evidence="3" key="1">
    <citation type="submission" date="2016-10" db="EMBL/GenBank/DDBJ databases">
        <authorList>
            <person name="Varghese N."/>
            <person name="Submissions S."/>
        </authorList>
    </citation>
    <scope>NUCLEOTIDE SEQUENCE [LARGE SCALE GENOMIC DNA]</scope>
    <source>
        <strain evidence="3">DSM 23515</strain>
    </source>
</reference>
<accession>A0A1I2KH80</accession>
<dbReference type="GO" id="GO:0003677">
    <property type="term" value="F:DNA binding"/>
    <property type="evidence" value="ECO:0007669"/>
    <property type="project" value="UniProtKB-KW"/>
</dbReference>